<feature type="chain" id="PRO_5043643649" evidence="8">
    <location>
        <begin position="27"/>
        <end position="678"/>
    </location>
</feature>
<dbReference type="InterPro" id="IPR000719">
    <property type="entry name" value="Prot_kinase_dom"/>
</dbReference>
<keyword evidence="2" id="KW-0433">Leucine-rich repeat</keyword>
<gene>
    <name evidence="10" type="ORF">Slati_3138900</name>
</gene>
<keyword evidence="10" id="KW-0808">Transferase</keyword>
<dbReference type="PROSITE" id="PS51450">
    <property type="entry name" value="LRR"/>
    <property type="match status" value="1"/>
</dbReference>
<protein>
    <submittedName>
        <fullName evidence="10">LRR receptor-like serine/threonine-protein kinase</fullName>
    </submittedName>
</protein>
<evidence type="ECO:0000256" key="7">
    <source>
        <dbReference type="SAM" id="Phobius"/>
    </source>
</evidence>
<dbReference type="SUPFAM" id="SSF56112">
    <property type="entry name" value="Protein kinase-like (PK-like)"/>
    <property type="match status" value="1"/>
</dbReference>
<proteinExistence type="predicted"/>
<dbReference type="InterPro" id="IPR051824">
    <property type="entry name" value="LRR_Rcpt-Like_S/T_Kinase"/>
</dbReference>
<reference evidence="10" key="1">
    <citation type="submission" date="2020-06" db="EMBL/GenBank/DDBJ databases">
        <authorList>
            <person name="Li T."/>
            <person name="Hu X."/>
            <person name="Zhang T."/>
            <person name="Song X."/>
            <person name="Zhang H."/>
            <person name="Dai N."/>
            <person name="Sheng W."/>
            <person name="Hou X."/>
            <person name="Wei L."/>
        </authorList>
    </citation>
    <scope>NUCLEOTIDE SEQUENCE</scope>
    <source>
        <strain evidence="10">KEN1</strain>
        <tissue evidence="10">Leaf</tissue>
    </source>
</reference>
<dbReference type="Pfam" id="PF07714">
    <property type="entry name" value="PK_Tyr_Ser-Thr"/>
    <property type="match status" value="1"/>
</dbReference>
<keyword evidence="10" id="KW-0675">Receptor</keyword>
<keyword evidence="6 7" id="KW-0472">Membrane</keyword>
<dbReference type="InterPro" id="IPR032675">
    <property type="entry name" value="LRR_dom_sf"/>
</dbReference>
<dbReference type="FunFam" id="3.80.10.10:FF:000673">
    <property type="entry name" value="Probable LRR receptor-like serine/threonine-protein kinase At2g02780"/>
    <property type="match status" value="1"/>
</dbReference>
<feature type="transmembrane region" description="Helical" evidence="7">
    <location>
        <begin position="310"/>
        <end position="335"/>
    </location>
</feature>
<evidence type="ECO:0000256" key="2">
    <source>
        <dbReference type="ARBA" id="ARBA00022614"/>
    </source>
</evidence>
<dbReference type="Pfam" id="PF00560">
    <property type="entry name" value="LRR_1"/>
    <property type="match status" value="3"/>
</dbReference>
<evidence type="ECO:0000256" key="8">
    <source>
        <dbReference type="SAM" id="SignalP"/>
    </source>
</evidence>
<accession>A0AAW2UW62</accession>
<keyword evidence="3 7" id="KW-0812">Transmembrane</keyword>
<dbReference type="PROSITE" id="PS50011">
    <property type="entry name" value="PROTEIN_KINASE_DOM"/>
    <property type="match status" value="1"/>
</dbReference>
<name>A0AAW2UW62_9LAMI</name>
<dbReference type="InterPro" id="IPR011009">
    <property type="entry name" value="Kinase-like_dom_sf"/>
</dbReference>
<dbReference type="Gene3D" id="3.30.200.20">
    <property type="entry name" value="Phosphorylase Kinase, domain 1"/>
    <property type="match status" value="1"/>
</dbReference>
<dbReference type="SUPFAM" id="SSF52058">
    <property type="entry name" value="L domain-like"/>
    <property type="match status" value="1"/>
</dbReference>
<evidence type="ECO:0000256" key="6">
    <source>
        <dbReference type="ARBA" id="ARBA00023136"/>
    </source>
</evidence>
<sequence>MGNSWVQFGFLFSATFLLVTCRFSYAQLAPTESRILFQVQQFLEYPPALQAWNNWTNFCFLPPTPSLTVVCSGNHITELTIVGNKSSPSEIPKLSASNFAVSQHTLSDRFSLDSFFTVLTKLSSLQKLSLVSLGFWGMLPGKVNRFRSLQVLNVSSNFIYGEIPESVSTYQSLRSLVLSDNLFNGSIPDLSGLSVLEELDLSNNYLGDKFPSLGRNLRISLAKNQLNGALPPNISCNGNLTFVDISNNLLIGKLPSCLASNVGKRTVVIMWNCLANTTSKYQRSYSFCQKEALAVKPPARNQEEQSTLKLGIVLGIIGGIVAILGLLGLLILVIFRRVQRRRGSLYKCNSFVIEKNPSRGSPIGRHVPQPMRMTSFGLPPYSVFTLEEMEDATDNFDPSNLVGEGSQGQLYKGWLRDGSVVLVKCLKLKQKRSPQALQQHMEVISKLRHRHLVSVLGHCIVTYQDHPSTASTVFVVLENISNGSLNDHLIDWRKRDVLKWPQRMAITMGIARGIQYLHTGGVLGNDLKIDNVLLDESLTAKISSYNINLPSKVGAESPLNGQDTANHPNSENPEKEDIYRLGVILVEVITGRPITLRLERSLAESPSKLRDMIDPSMRGTFAYESLKTVVQITINCLCRDPMGRPTVEDVLWHMQYSVQVQEGWSSSGNLSGNLSNKL</sequence>
<comment type="caution">
    <text evidence="10">The sequence shown here is derived from an EMBL/GenBank/DDBJ whole genome shotgun (WGS) entry which is preliminary data.</text>
</comment>
<dbReference type="InterPro" id="IPR001611">
    <property type="entry name" value="Leu-rich_rpt"/>
</dbReference>
<evidence type="ECO:0000256" key="5">
    <source>
        <dbReference type="ARBA" id="ARBA00022989"/>
    </source>
</evidence>
<dbReference type="InterPro" id="IPR001245">
    <property type="entry name" value="Ser-Thr/Tyr_kinase_cat_dom"/>
</dbReference>
<evidence type="ECO:0000259" key="9">
    <source>
        <dbReference type="PROSITE" id="PS50011"/>
    </source>
</evidence>
<dbReference type="PANTHER" id="PTHR48006">
    <property type="entry name" value="LEUCINE-RICH REPEAT-CONTAINING PROTEIN DDB_G0281931-RELATED"/>
    <property type="match status" value="1"/>
</dbReference>
<dbReference type="AlphaFoldDB" id="A0AAW2UW62"/>
<dbReference type="SMART" id="SM00220">
    <property type="entry name" value="S_TKc"/>
    <property type="match status" value="1"/>
</dbReference>
<evidence type="ECO:0000256" key="4">
    <source>
        <dbReference type="ARBA" id="ARBA00022737"/>
    </source>
</evidence>
<keyword evidence="4" id="KW-0677">Repeat</keyword>
<keyword evidence="5 7" id="KW-1133">Transmembrane helix</keyword>
<organism evidence="10">
    <name type="scientific">Sesamum latifolium</name>
    <dbReference type="NCBI Taxonomy" id="2727402"/>
    <lineage>
        <taxon>Eukaryota</taxon>
        <taxon>Viridiplantae</taxon>
        <taxon>Streptophyta</taxon>
        <taxon>Embryophyta</taxon>
        <taxon>Tracheophyta</taxon>
        <taxon>Spermatophyta</taxon>
        <taxon>Magnoliopsida</taxon>
        <taxon>eudicotyledons</taxon>
        <taxon>Gunneridae</taxon>
        <taxon>Pentapetalae</taxon>
        <taxon>asterids</taxon>
        <taxon>lamiids</taxon>
        <taxon>Lamiales</taxon>
        <taxon>Pedaliaceae</taxon>
        <taxon>Sesamum</taxon>
    </lineage>
</organism>
<comment type="subcellular location">
    <subcellularLocation>
        <location evidence="1">Membrane</location>
        <topology evidence="1">Single-pass type I membrane protein</topology>
    </subcellularLocation>
</comment>
<keyword evidence="8" id="KW-0732">Signal</keyword>
<dbReference type="PANTHER" id="PTHR48006:SF73">
    <property type="entry name" value="PROTEIN KINASE DOMAIN-CONTAINING PROTEIN"/>
    <property type="match status" value="1"/>
</dbReference>
<reference evidence="10" key="2">
    <citation type="journal article" date="2024" name="Plant">
        <title>Genomic evolution and insights into agronomic trait innovations of Sesamum species.</title>
        <authorList>
            <person name="Miao H."/>
            <person name="Wang L."/>
            <person name="Qu L."/>
            <person name="Liu H."/>
            <person name="Sun Y."/>
            <person name="Le M."/>
            <person name="Wang Q."/>
            <person name="Wei S."/>
            <person name="Zheng Y."/>
            <person name="Lin W."/>
            <person name="Duan Y."/>
            <person name="Cao H."/>
            <person name="Xiong S."/>
            <person name="Wang X."/>
            <person name="Wei L."/>
            <person name="Li C."/>
            <person name="Ma Q."/>
            <person name="Ju M."/>
            <person name="Zhao R."/>
            <person name="Li G."/>
            <person name="Mu C."/>
            <person name="Tian Q."/>
            <person name="Mei H."/>
            <person name="Zhang T."/>
            <person name="Gao T."/>
            <person name="Zhang H."/>
        </authorList>
    </citation>
    <scope>NUCLEOTIDE SEQUENCE</scope>
    <source>
        <strain evidence="10">KEN1</strain>
    </source>
</reference>
<feature type="domain" description="Protein kinase" evidence="9">
    <location>
        <begin position="396"/>
        <end position="656"/>
    </location>
</feature>
<dbReference type="Gene3D" id="3.80.10.10">
    <property type="entry name" value="Ribonuclease Inhibitor"/>
    <property type="match status" value="1"/>
</dbReference>
<keyword evidence="10" id="KW-0418">Kinase</keyword>
<evidence type="ECO:0000313" key="10">
    <source>
        <dbReference type="EMBL" id="KAL0421160.1"/>
    </source>
</evidence>
<evidence type="ECO:0000256" key="1">
    <source>
        <dbReference type="ARBA" id="ARBA00004479"/>
    </source>
</evidence>
<dbReference type="FunFam" id="3.30.200.20:FF:000801">
    <property type="entry name" value="Probable LRR receptor-like serine/threonine-protein kinase At2g02780"/>
    <property type="match status" value="1"/>
</dbReference>
<dbReference type="GO" id="GO:0004672">
    <property type="term" value="F:protein kinase activity"/>
    <property type="evidence" value="ECO:0007669"/>
    <property type="project" value="InterPro"/>
</dbReference>
<dbReference type="EMBL" id="JACGWN010000011">
    <property type="protein sequence ID" value="KAL0421160.1"/>
    <property type="molecule type" value="Genomic_DNA"/>
</dbReference>
<dbReference type="GO" id="GO:0005524">
    <property type="term" value="F:ATP binding"/>
    <property type="evidence" value="ECO:0007669"/>
    <property type="project" value="InterPro"/>
</dbReference>
<dbReference type="Gene3D" id="1.10.510.10">
    <property type="entry name" value="Transferase(Phosphotransferase) domain 1"/>
    <property type="match status" value="1"/>
</dbReference>
<dbReference type="GO" id="GO:0016020">
    <property type="term" value="C:membrane"/>
    <property type="evidence" value="ECO:0007669"/>
    <property type="project" value="UniProtKB-SubCell"/>
</dbReference>
<evidence type="ECO:0000256" key="3">
    <source>
        <dbReference type="ARBA" id="ARBA00022692"/>
    </source>
</evidence>
<feature type="signal peptide" evidence="8">
    <location>
        <begin position="1"/>
        <end position="26"/>
    </location>
</feature>